<feature type="transmembrane region" description="Helical" evidence="2">
    <location>
        <begin position="99"/>
        <end position="116"/>
    </location>
</feature>
<feature type="signal peptide" evidence="3">
    <location>
        <begin position="1"/>
        <end position="19"/>
    </location>
</feature>
<dbReference type="PANTHER" id="PTHR41542">
    <property type="entry name" value="BLL5807 PROTEIN"/>
    <property type="match status" value="1"/>
</dbReference>
<dbReference type="Gene3D" id="3.10.450.240">
    <property type="match status" value="1"/>
</dbReference>
<feature type="region of interest" description="Disordered" evidence="1">
    <location>
        <begin position="124"/>
        <end position="167"/>
    </location>
</feature>
<feature type="compositionally biased region" description="Polar residues" evidence="1">
    <location>
        <begin position="40"/>
        <end position="53"/>
    </location>
</feature>
<name>A0A1H2SVF1_9PROT</name>
<keyword evidence="2" id="KW-0812">Transmembrane</keyword>
<feature type="region of interest" description="Disordered" evidence="1">
    <location>
        <begin position="29"/>
        <end position="57"/>
    </location>
</feature>
<feature type="domain" description="Tim44-like" evidence="4">
    <location>
        <begin position="165"/>
        <end position="295"/>
    </location>
</feature>
<evidence type="ECO:0000256" key="1">
    <source>
        <dbReference type="SAM" id="MobiDB-lite"/>
    </source>
</evidence>
<dbReference type="RefSeq" id="WP_074666081.1">
    <property type="nucleotide sequence ID" value="NZ_FNNH01000008.1"/>
</dbReference>
<evidence type="ECO:0000313" key="5">
    <source>
        <dbReference type="EMBL" id="SDW35425.1"/>
    </source>
</evidence>
<evidence type="ECO:0000256" key="2">
    <source>
        <dbReference type="SAM" id="Phobius"/>
    </source>
</evidence>
<dbReference type="Pfam" id="PF04280">
    <property type="entry name" value="Tim44"/>
    <property type="match status" value="1"/>
</dbReference>
<keyword evidence="2" id="KW-1133">Transmembrane helix</keyword>
<sequence>MKKILTLLTLAMFTFTFLPFDDAEAKRVGGGKSIGKQRDSINQQATPKPAQSQSAAPASAAAAGGASKWGGALAGLAAGGLLAALFMGGAFENINMADILVLLVLAAVIFFIIRMVRKSKANQPARPMQFSGAGADRAGGMFTPTPSTSAPSAAAMGQAGAATTSDTGVTNSVPADFEVEPFLRNAKLSFIHLQEAYGAHNLNELREYATPEMFAELEAQIKESGDKPNKTEVLFVNANLLDVTVTNDMAIASVRFNGQLRESPDALPEAFDEIWHVQKDLKGQHSAWLLTGIQQPS</sequence>
<dbReference type="PANTHER" id="PTHR41542:SF1">
    <property type="entry name" value="BLL5807 PROTEIN"/>
    <property type="match status" value="1"/>
</dbReference>
<keyword evidence="2" id="KW-0472">Membrane</keyword>
<keyword evidence="3" id="KW-0732">Signal</keyword>
<dbReference type="AlphaFoldDB" id="A0A1H2SVF1"/>
<accession>A0A1H2SVF1</accession>
<organism evidence="5 6">
    <name type="scientific">Nitrosomonas communis</name>
    <dbReference type="NCBI Taxonomy" id="44574"/>
    <lineage>
        <taxon>Bacteria</taxon>
        <taxon>Pseudomonadati</taxon>
        <taxon>Pseudomonadota</taxon>
        <taxon>Betaproteobacteria</taxon>
        <taxon>Nitrosomonadales</taxon>
        <taxon>Nitrosomonadaceae</taxon>
        <taxon>Nitrosomonas</taxon>
    </lineage>
</organism>
<dbReference type="SUPFAM" id="SSF54427">
    <property type="entry name" value="NTF2-like"/>
    <property type="match status" value="1"/>
</dbReference>
<dbReference type="SMART" id="SM00978">
    <property type="entry name" value="Tim44"/>
    <property type="match status" value="1"/>
</dbReference>
<protein>
    <submittedName>
        <fullName evidence="5">Predicted lipid-binding transport protein, Tim44 family</fullName>
    </submittedName>
</protein>
<gene>
    <name evidence="5" type="ORF">SAMN05421882_100885</name>
</gene>
<feature type="chain" id="PRO_5010187034" evidence="3">
    <location>
        <begin position="20"/>
        <end position="297"/>
    </location>
</feature>
<evidence type="ECO:0000259" key="4">
    <source>
        <dbReference type="SMART" id="SM00978"/>
    </source>
</evidence>
<feature type="transmembrane region" description="Helical" evidence="2">
    <location>
        <begin position="69"/>
        <end position="87"/>
    </location>
</feature>
<reference evidence="5 6" key="1">
    <citation type="submission" date="2016-10" db="EMBL/GenBank/DDBJ databases">
        <authorList>
            <person name="de Groot N.N."/>
        </authorList>
    </citation>
    <scope>NUCLEOTIDE SEQUENCE [LARGE SCALE GENOMIC DNA]</scope>
    <source>
        <strain evidence="5 6">Nm110</strain>
    </source>
</reference>
<evidence type="ECO:0000313" key="6">
    <source>
        <dbReference type="Proteomes" id="UP000183454"/>
    </source>
</evidence>
<dbReference type="InterPro" id="IPR007379">
    <property type="entry name" value="Tim44-like_dom"/>
</dbReference>
<feature type="compositionally biased region" description="Low complexity" evidence="1">
    <location>
        <begin position="143"/>
        <end position="165"/>
    </location>
</feature>
<dbReference type="InterPro" id="IPR032710">
    <property type="entry name" value="NTF2-like_dom_sf"/>
</dbReference>
<proteinExistence type="predicted"/>
<dbReference type="EMBL" id="FNNH01000008">
    <property type="protein sequence ID" value="SDW35425.1"/>
    <property type="molecule type" value="Genomic_DNA"/>
</dbReference>
<dbReference type="Proteomes" id="UP000183454">
    <property type="component" value="Unassembled WGS sequence"/>
</dbReference>
<evidence type="ECO:0000256" key="3">
    <source>
        <dbReference type="SAM" id="SignalP"/>
    </source>
</evidence>